<accession>A0A1R3R796</accession>
<feature type="transmembrane region" description="Helical" evidence="1">
    <location>
        <begin position="230"/>
        <end position="250"/>
    </location>
</feature>
<dbReference type="STRING" id="602072.A0A1R3R796"/>
<keyword evidence="1" id="KW-1133">Transmembrane helix</keyword>
<evidence type="ECO:0000313" key="3">
    <source>
        <dbReference type="Proteomes" id="UP000188318"/>
    </source>
</evidence>
<reference evidence="3" key="1">
    <citation type="journal article" date="2017" name="Genome Biol.">
        <title>Comparative genomics reveals high biological diversity and specific adaptations in the industrially and medically important fungal genus Aspergillus.</title>
        <authorList>
            <person name="de Vries R.P."/>
            <person name="Riley R."/>
            <person name="Wiebenga A."/>
            <person name="Aguilar-Osorio G."/>
            <person name="Amillis S."/>
            <person name="Uchima C.A."/>
            <person name="Anderluh G."/>
            <person name="Asadollahi M."/>
            <person name="Askin M."/>
            <person name="Barry K."/>
            <person name="Battaglia E."/>
            <person name="Bayram O."/>
            <person name="Benocci T."/>
            <person name="Braus-Stromeyer S.A."/>
            <person name="Caldana C."/>
            <person name="Canovas D."/>
            <person name="Cerqueira G.C."/>
            <person name="Chen F."/>
            <person name="Chen W."/>
            <person name="Choi C."/>
            <person name="Clum A."/>
            <person name="Dos Santos R.A."/>
            <person name="Damasio A.R."/>
            <person name="Diallinas G."/>
            <person name="Emri T."/>
            <person name="Fekete E."/>
            <person name="Flipphi M."/>
            <person name="Freyberg S."/>
            <person name="Gallo A."/>
            <person name="Gournas C."/>
            <person name="Habgood R."/>
            <person name="Hainaut M."/>
            <person name="Harispe M.L."/>
            <person name="Henrissat B."/>
            <person name="Hilden K.S."/>
            <person name="Hope R."/>
            <person name="Hossain A."/>
            <person name="Karabika E."/>
            <person name="Karaffa L."/>
            <person name="Karanyi Z."/>
            <person name="Krasevec N."/>
            <person name="Kuo A."/>
            <person name="Kusch H."/>
            <person name="LaButti K."/>
            <person name="Lagendijk E.L."/>
            <person name="Lapidus A."/>
            <person name="Levasseur A."/>
            <person name="Lindquist E."/>
            <person name="Lipzen A."/>
            <person name="Logrieco A.F."/>
            <person name="MacCabe A."/>
            <person name="Maekelae M.R."/>
            <person name="Malavazi I."/>
            <person name="Melin P."/>
            <person name="Meyer V."/>
            <person name="Mielnichuk N."/>
            <person name="Miskei M."/>
            <person name="Molnar A.P."/>
            <person name="Mule G."/>
            <person name="Ngan C.Y."/>
            <person name="Orejas M."/>
            <person name="Orosz E."/>
            <person name="Ouedraogo J.P."/>
            <person name="Overkamp K.M."/>
            <person name="Park H.-S."/>
            <person name="Perrone G."/>
            <person name="Piumi F."/>
            <person name="Punt P.J."/>
            <person name="Ram A.F."/>
            <person name="Ramon A."/>
            <person name="Rauscher S."/>
            <person name="Record E."/>
            <person name="Riano-Pachon D.M."/>
            <person name="Robert V."/>
            <person name="Roehrig J."/>
            <person name="Ruller R."/>
            <person name="Salamov A."/>
            <person name="Salih N.S."/>
            <person name="Samson R.A."/>
            <person name="Sandor E."/>
            <person name="Sanguinetti M."/>
            <person name="Schuetze T."/>
            <person name="Sepcic K."/>
            <person name="Shelest E."/>
            <person name="Sherlock G."/>
            <person name="Sophianopoulou V."/>
            <person name="Squina F.M."/>
            <person name="Sun H."/>
            <person name="Susca A."/>
            <person name="Todd R.B."/>
            <person name="Tsang A."/>
            <person name="Unkles S.E."/>
            <person name="van de Wiele N."/>
            <person name="van Rossen-Uffink D."/>
            <person name="Oliveira J.V."/>
            <person name="Vesth T.C."/>
            <person name="Visser J."/>
            <person name="Yu J.-H."/>
            <person name="Zhou M."/>
            <person name="Andersen M.R."/>
            <person name="Archer D.B."/>
            <person name="Baker S.E."/>
            <person name="Benoit I."/>
            <person name="Brakhage A.A."/>
            <person name="Braus G.H."/>
            <person name="Fischer R."/>
            <person name="Frisvad J.C."/>
            <person name="Goldman G.H."/>
            <person name="Houbraken J."/>
            <person name="Oakley B."/>
            <person name="Pocsi I."/>
            <person name="Scazzocchio C."/>
            <person name="Seiboth B."/>
            <person name="vanKuyk P.A."/>
            <person name="Wortman J."/>
            <person name="Dyer P.S."/>
            <person name="Grigoriev I.V."/>
        </authorList>
    </citation>
    <scope>NUCLEOTIDE SEQUENCE [LARGE SCALE GENOMIC DNA]</scope>
    <source>
        <strain evidence="3">ITEM 5010</strain>
    </source>
</reference>
<keyword evidence="1" id="KW-0472">Membrane</keyword>
<dbReference type="AlphaFoldDB" id="A0A1R3R796"/>
<keyword evidence="1" id="KW-0812">Transmembrane</keyword>
<dbReference type="Proteomes" id="UP000188318">
    <property type="component" value="Unassembled WGS sequence"/>
</dbReference>
<dbReference type="OMA" id="GAACSYW"/>
<keyword evidence="3" id="KW-1185">Reference proteome</keyword>
<dbReference type="OrthoDB" id="2896006at2759"/>
<sequence>MARVLLTLIREFFNTFIHSSGDDPLLARAHALLHPEPTESNDVTLCIPIVGGIILDVLIRYMIGQVVMSLLILETGGPQARHWSETGGRTKTVSSRRLLHTLASLHHRGGIALLFNGFGTACTYWAAHSSLTKLVSSLVLRPRFLRPLAYPVASILLAETHLAWTARTILPRDQIHSVRSAHDRRRWASLALPTFIHATAETILSHLPAFVEDLIGAPHESMQGTIKSTVIMSEVIVCGVMLAFHLLLLLPSQIALLSVEASLLPPTCETLVFSSARQRGTRVREIFPTVDLPLRTRQAWQRISMGRLLWCLELHGMMCLWLLGVRAMVHSAICWLR</sequence>
<evidence type="ECO:0000313" key="2">
    <source>
        <dbReference type="EMBL" id="OOF90362.1"/>
    </source>
</evidence>
<feature type="transmembrane region" description="Helical" evidence="1">
    <location>
        <begin position="308"/>
        <end position="329"/>
    </location>
</feature>
<organism evidence="2 3">
    <name type="scientific">Aspergillus carbonarius (strain ITEM 5010)</name>
    <dbReference type="NCBI Taxonomy" id="602072"/>
    <lineage>
        <taxon>Eukaryota</taxon>
        <taxon>Fungi</taxon>
        <taxon>Dikarya</taxon>
        <taxon>Ascomycota</taxon>
        <taxon>Pezizomycotina</taxon>
        <taxon>Eurotiomycetes</taxon>
        <taxon>Eurotiomycetidae</taxon>
        <taxon>Eurotiales</taxon>
        <taxon>Aspergillaceae</taxon>
        <taxon>Aspergillus</taxon>
        <taxon>Aspergillus subgen. Circumdati</taxon>
    </lineage>
</organism>
<name>A0A1R3R796_ASPC5</name>
<gene>
    <name evidence="2" type="ORF">ASPCADRAFT_519263</name>
</gene>
<proteinExistence type="predicted"/>
<dbReference type="EMBL" id="KV907536">
    <property type="protein sequence ID" value="OOF90362.1"/>
    <property type="molecule type" value="Genomic_DNA"/>
</dbReference>
<protein>
    <submittedName>
        <fullName evidence="2">Uncharacterized protein</fullName>
    </submittedName>
</protein>
<evidence type="ECO:0000256" key="1">
    <source>
        <dbReference type="SAM" id="Phobius"/>
    </source>
</evidence>
<dbReference type="VEuPathDB" id="FungiDB:ASPCADRAFT_519263"/>